<reference evidence="2 4" key="1">
    <citation type="submission" date="2017-07" db="EMBL/GenBank/DDBJ databases">
        <title>Virulence factors identified in Actinobacillus seminis.</title>
        <authorList>
            <person name="Negrete-Abascal E."/>
            <person name="Vaca-Pacheco S."/>
            <person name="Montes-Garcia F."/>
            <person name="Leyto-Gil A.M."/>
            <person name="Fragoso-Garcia E."/>
            <person name="Carvente-Garcia R."/>
            <person name="Perez-Agueros S."/>
            <person name="Castelan-Sanchez H.G."/>
            <person name="Garcia-Molina A."/>
            <person name="Villamar T.E."/>
            <person name="Vazquez-Cruz C."/>
        </authorList>
    </citation>
    <scope>NUCLEOTIDE SEQUENCE [LARGE SCALE GENOMIC DNA]</scope>
    <source>
        <strain evidence="2 4">ATCC 15768</strain>
    </source>
</reference>
<reference evidence="3 5" key="2">
    <citation type="submission" date="2018-06" db="EMBL/GenBank/DDBJ databases">
        <authorList>
            <consortium name="Pathogen Informatics"/>
            <person name="Doyle S."/>
        </authorList>
    </citation>
    <scope>NUCLEOTIDE SEQUENCE [LARGE SCALE GENOMIC DNA]</scope>
    <source>
        <strain evidence="3 5">NCTC10851</strain>
    </source>
</reference>
<dbReference type="InParanoid" id="A0A263HBN4"/>
<dbReference type="Proteomes" id="UP000215738">
    <property type="component" value="Unassembled WGS sequence"/>
</dbReference>
<gene>
    <name evidence="2" type="ORF">CFY87_05935</name>
    <name evidence="3" type="ORF">NCTC10851_01312</name>
</gene>
<dbReference type="PANTHER" id="PTHR34504:SF2">
    <property type="entry name" value="UPF0150 PROTEIN SSL0259"/>
    <property type="match status" value="1"/>
</dbReference>
<dbReference type="Gene3D" id="3.30.160.250">
    <property type="match status" value="1"/>
</dbReference>
<feature type="domain" description="HicB-like antitoxin of toxin-antitoxin system" evidence="1">
    <location>
        <begin position="3"/>
        <end position="128"/>
    </location>
</feature>
<accession>A0A263HBN4</accession>
<evidence type="ECO:0000259" key="1">
    <source>
        <dbReference type="Pfam" id="PF15919"/>
    </source>
</evidence>
<dbReference type="EMBL" id="NLFK01000005">
    <property type="protein sequence ID" value="OZN24873.1"/>
    <property type="molecule type" value="Genomic_DNA"/>
</dbReference>
<dbReference type="InterPro" id="IPR051404">
    <property type="entry name" value="TA_system_antitoxin"/>
</dbReference>
<protein>
    <recommendedName>
        <fullName evidence="1">HicB-like antitoxin of toxin-antitoxin system domain-containing protein</fullName>
    </recommendedName>
</protein>
<dbReference type="PANTHER" id="PTHR34504">
    <property type="entry name" value="ANTITOXIN HICB"/>
    <property type="match status" value="1"/>
</dbReference>
<dbReference type="EMBL" id="UFSB01000001">
    <property type="protein sequence ID" value="SUU36691.1"/>
    <property type="molecule type" value="Genomic_DNA"/>
</dbReference>
<dbReference type="OrthoDB" id="9807959at2"/>
<dbReference type="InterPro" id="IPR031807">
    <property type="entry name" value="HicB-like"/>
</dbReference>
<evidence type="ECO:0000313" key="2">
    <source>
        <dbReference type="EMBL" id="OZN24873.1"/>
    </source>
</evidence>
<keyword evidence="4" id="KW-1185">Reference proteome</keyword>
<sequence>MLYPIILEQVSDGYVVAVPDIDGCYSAGDTLQEAYNNVKQAIESHLELVVKDGGEIPQPTSIENHRNDPDLAEHHVFFGIVDVDLSHLMGKTEKINVTLPSHLIKRIDAYVSQHVEYKSRSGFLAKVAADRIFSV</sequence>
<dbReference type="RefSeq" id="WP_094946326.1">
    <property type="nucleotide sequence ID" value="NZ_JBMHIA010000075.1"/>
</dbReference>
<dbReference type="InterPro" id="IPR035069">
    <property type="entry name" value="TTHA1013/TTHA0281-like"/>
</dbReference>
<evidence type="ECO:0000313" key="5">
    <source>
        <dbReference type="Proteomes" id="UP000254507"/>
    </source>
</evidence>
<dbReference type="AlphaFoldDB" id="A0A263HBN4"/>
<dbReference type="Pfam" id="PF15919">
    <property type="entry name" value="HicB_lk_antitox"/>
    <property type="match status" value="1"/>
</dbReference>
<proteinExistence type="predicted"/>
<dbReference type="Proteomes" id="UP000254507">
    <property type="component" value="Unassembled WGS sequence"/>
</dbReference>
<organism evidence="3 5">
    <name type="scientific">Actinobacillus seminis</name>
    <dbReference type="NCBI Taxonomy" id="722"/>
    <lineage>
        <taxon>Bacteria</taxon>
        <taxon>Pseudomonadati</taxon>
        <taxon>Pseudomonadota</taxon>
        <taxon>Gammaproteobacteria</taxon>
        <taxon>Pasteurellales</taxon>
        <taxon>Pasteurellaceae</taxon>
        <taxon>Actinobacillus</taxon>
    </lineage>
</organism>
<evidence type="ECO:0000313" key="4">
    <source>
        <dbReference type="Proteomes" id="UP000215738"/>
    </source>
</evidence>
<name>A0A263HBN4_9PAST</name>
<dbReference type="CDD" id="cd22231">
    <property type="entry name" value="RHH_NikR_HicB-like"/>
    <property type="match status" value="1"/>
</dbReference>
<dbReference type="SUPFAM" id="SSF143100">
    <property type="entry name" value="TTHA1013/TTHA0281-like"/>
    <property type="match status" value="1"/>
</dbReference>
<evidence type="ECO:0000313" key="3">
    <source>
        <dbReference type="EMBL" id="SUU36691.1"/>
    </source>
</evidence>